<dbReference type="SFLD" id="SFLDS00029">
    <property type="entry name" value="Radical_SAM"/>
    <property type="match status" value="1"/>
</dbReference>
<comment type="caution">
    <text evidence="6">The sequence shown here is derived from an EMBL/GenBank/DDBJ whole genome shotgun (WGS) entry which is preliminary data.</text>
</comment>
<dbReference type="SUPFAM" id="SSF102114">
    <property type="entry name" value="Radical SAM enzymes"/>
    <property type="match status" value="1"/>
</dbReference>
<dbReference type="Pfam" id="PF04055">
    <property type="entry name" value="Radical_SAM"/>
    <property type="match status" value="1"/>
</dbReference>
<dbReference type="GO" id="GO:0003824">
    <property type="term" value="F:catalytic activity"/>
    <property type="evidence" value="ECO:0007669"/>
    <property type="project" value="InterPro"/>
</dbReference>
<dbReference type="InterPro" id="IPR050377">
    <property type="entry name" value="Radical_SAM_PqqE_MftC-like"/>
</dbReference>
<evidence type="ECO:0000256" key="1">
    <source>
        <dbReference type="ARBA" id="ARBA00022691"/>
    </source>
</evidence>
<evidence type="ECO:0000259" key="5">
    <source>
        <dbReference type="Pfam" id="PF04055"/>
    </source>
</evidence>
<name>A0A1F5TPP4_9BACT</name>
<evidence type="ECO:0000256" key="3">
    <source>
        <dbReference type="ARBA" id="ARBA00023004"/>
    </source>
</evidence>
<keyword evidence="2" id="KW-0479">Metal-binding</keyword>
<dbReference type="CDD" id="cd01335">
    <property type="entry name" value="Radical_SAM"/>
    <property type="match status" value="1"/>
</dbReference>
<dbReference type="InterPro" id="IPR058240">
    <property type="entry name" value="rSAM_sf"/>
</dbReference>
<dbReference type="InterPro" id="IPR007197">
    <property type="entry name" value="rSAM"/>
</dbReference>
<dbReference type="SFLD" id="SFLDG01067">
    <property type="entry name" value="SPASM/twitch_domain_containing"/>
    <property type="match status" value="1"/>
</dbReference>
<sequence length="308" mass="36014">MDLCIWDKCNNRCVMCTNPYPSWPAWDGSFDYDYNSLIGRLEKEKDRFLAGDSIYLTGGEPTIHPNFLEIIKYLESNFKKQTIKLLTNGRRFCYGDFAKDFLNINPNTEIDVSLHGHDRASHDGIVGIRGGFKQAFEGIGNLLKNKKNSQIVGVRFVITKLSYKSISQFLEKIYKCYPDIDRVILIFWEAEAQAVENLEKIKIDFDKVHPYLDQAYDSVVRFKEFRLYHFPLCALHEKFWPHTWITLPDYEVFYPNFCNNCNYQKYCMGVQKTYKKFIGLKELGSVKKNIKIVKTGDPHHPIRSVLEL</sequence>
<keyword evidence="3" id="KW-0408">Iron</keyword>
<reference evidence="6 7" key="1">
    <citation type="journal article" date="2016" name="Nat. Commun.">
        <title>Thousands of microbial genomes shed light on interconnected biogeochemical processes in an aquifer system.</title>
        <authorList>
            <person name="Anantharaman K."/>
            <person name="Brown C.T."/>
            <person name="Hug L.A."/>
            <person name="Sharon I."/>
            <person name="Castelle C.J."/>
            <person name="Probst A.J."/>
            <person name="Thomas B.C."/>
            <person name="Singh A."/>
            <person name="Wilkins M.J."/>
            <person name="Karaoz U."/>
            <person name="Brodie E.L."/>
            <person name="Williams K.H."/>
            <person name="Hubbard S.S."/>
            <person name="Banfield J.F."/>
        </authorList>
    </citation>
    <scope>NUCLEOTIDE SEQUENCE [LARGE SCALE GENOMIC DNA]</scope>
</reference>
<organism evidence="6 7">
    <name type="scientific">Candidatus Falkowbacteria bacterium RIFOXYD2_FULL_34_120</name>
    <dbReference type="NCBI Taxonomy" id="1798007"/>
    <lineage>
        <taxon>Bacteria</taxon>
        <taxon>Candidatus Falkowiibacteriota</taxon>
    </lineage>
</organism>
<gene>
    <name evidence="6" type="ORF">A2531_04190</name>
</gene>
<evidence type="ECO:0000256" key="4">
    <source>
        <dbReference type="ARBA" id="ARBA00023014"/>
    </source>
</evidence>
<dbReference type="Proteomes" id="UP000177579">
    <property type="component" value="Unassembled WGS sequence"/>
</dbReference>
<accession>A0A1F5TPP4</accession>
<dbReference type="InterPro" id="IPR013785">
    <property type="entry name" value="Aldolase_TIM"/>
</dbReference>
<dbReference type="Gene3D" id="3.20.20.70">
    <property type="entry name" value="Aldolase class I"/>
    <property type="match status" value="1"/>
</dbReference>
<evidence type="ECO:0000313" key="7">
    <source>
        <dbReference type="Proteomes" id="UP000177579"/>
    </source>
</evidence>
<dbReference type="AlphaFoldDB" id="A0A1F5TPP4"/>
<evidence type="ECO:0000256" key="2">
    <source>
        <dbReference type="ARBA" id="ARBA00022723"/>
    </source>
</evidence>
<dbReference type="GO" id="GO:0046872">
    <property type="term" value="F:metal ion binding"/>
    <property type="evidence" value="ECO:0007669"/>
    <property type="project" value="UniProtKB-KW"/>
</dbReference>
<evidence type="ECO:0000313" key="6">
    <source>
        <dbReference type="EMBL" id="OGF40933.1"/>
    </source>
</evidence>
<dbReference type="PANTHER" id="PTHR11228">
    <property type="entry name" value="RADICAL SAM DOMAIN PROTEIN"/>
    <property type="match status" value="1"/>
</dbReference>
<dbReference type="EMBL" id="MFGO01000018">
    <property type="protein sequence ID" value="OGF40933.1"/>
    <property type="molecule type" value="Genomic_DNA"/>
</dbReference>
<dbReference type="PANTHER" id="PTHR11228:SF34">
    <property type="entry name" value="TUNGSTEN-CONTAINING ALDEHYDE FERREDOXIN OXIDOREDUCTASE COFACTOR MODIFYING PROTEIN"/>
    <property type="match status" value="1"/>
</dbReference>
<keyword evidence="1" id="KW-0949">S-adenosyl-L-methionine</keyword>
<keyword evidence="4" id="KW-0411">Iron-sulfur</keyword>
<feature type="domain" description="Radical SAM core" evidence="5">
    <location>
        <begin position="6"/>
        <end position="171"/>
    </location>
</feature>
<proteinExistence type="predicted"/>
<dbReference type="GO" id="GO:0051536">
    <property type="term" value="F:iron-sulfur cluster binding"/>
    <property type="evidence" value="ECO:0007669"/>
    <property type="project" value="UniProtKB-KW"/>
</dbReference>
<protein>
    <recommendedName>
        <fullName evidence="5">Radical SAM core domain-containing protein</fullName>
    </recommendedName>
</protein>